<evidence type="ECO:0000313" key="10">
    <source>
        <dbReference type="Proteomes" id="UP000677054"/>
    </source>
</evidence>
<sequence>MKSSTITLLEVVEMGGAAPEGTEGDEPMELTKDIDDATLRAPGPNRGWLCAYMAQMNPLFGPQIGNATLLVMKREWGGGKMDVSQPRVRGRRLQVIRETMS</sequence>
<evidence type="ECO:0000256" key="5">
    <source>
        <dbReference type="ARBA" id="ARBA00022781"/>
    </source>
</evidence>
<evidence type="ECO:0000256" key="4">
    <source>
        <dbReference type="ARBA" id="ARBA00022692"/>
    </source>
</evidence>
<dbReference type="Pfam" id="PF05493">
    <property type="entry name" value="ATP_synt_H"/>
    <property type="match status" value="1"/>
</dbReference>
<dbReference type="Proteomes" id="UP000677054">
    <property type="component" value="Unassembled WGS sequence"/>
</dbReference>
<gene>
    <name evidence="9" type="ORF">DSTB1V02_LOCUS6306</name>
</gene>
<evidence type="ECO:0000256" key="1">
    <source>
        <dbReference type="ARBA" id="ARBA00004141"/>
    </source>
</evidence>
<comment type="similarity">
    <text evidence="2">Belongs to the V-ATPase e1/e2 subunit family.</text>
</comment>
<dbReference type="EMBL" id="LR900654">
    <property type="protein sequence ID" value="CAD7246456.1"/>
    <property type="molecule type" value="Genomic_DNA"/>
</dbReference>
<comment type="subcellular location">
    <subcellularLocation>
        <location evidence="1">Membrane</location>
        <topology evidence="1">Multi-pass membrane protein</topology>
    </subcellularLocation>
</comment>
<evidence type="ECO:0000256" key="2">
    <source>
        <dbReference type="ARBA" id="ARBA00008328"/>
    </source>
</evidence>
<dbReference type="AlphaFoldDB" id="A0A7R9A4Z4"/>
<accession>A0A7R9A4Z4</accession>
<evidence type="ECO:0000256" key="6">
    <source>
        <dbReference type="ARBA" id="ARBA00022989"/>
    </source>
</evidence>
<keyword evidence="4" id="KW-0812">Transmembrane</keyword>
<evidence type="ECO:0000256" key="3">
    <source>
        <dbReference type="ARBA" id="ARBA00022448"/>
    </source>
</evidence>
<evidence type="ECO:0000313" key="9">
    <source>
        <dbReference type="EMBL" id="CAD7246456.1"/>
    </source>
</evidence>
<organism evidence="9">
    <name type="scientific">Darwinula stevensoni</name>
    <dbReference type="NCBI Taxonomy" id="69355"/>
    <lineage>
        <taxon>Eukaryota</taxon>
        <taxon>Metazoa</taxon>
        <taxon>Ecdysozoa</taxon>
        <taxon>Arthropoda</taxon>
        <taxon>Crustacea</taxon>
        <taxon>Oligostraca</taxon>
        <taxon>Ostracoda</taxon>
        <taxon>Podocopa</taxon>
        <taxon>Podocopida</taxon>
        <taxon>Darwinulocopina</taxon>
        <taxon>Darwinuloidea</taxon>
        <taxon>Darwinulidae</taxon>
        <taxon>Darwinula</taxon>
    </lineage>
</organism>
<dbReference type="EMBL" id="CAJPEV010001137">
    <property type="protein sequence ID" value="CAG0890954.1"/>
    <property type="molecule type" value="Genomic_DNA"/>
</dbReference>
<keyword evidence="10" id="KW-1185">Reference proteome</keyword>
<keyword evidence="6" id="KW-1133">Transmembrane helix</keyword>
<keyword evidence="5" id="KW-0375">Hydrogen ion transport</keyword>
<dbReference type="GO" id="GO:0033179">
    <property type="term" value="C:proton-transporting V-type ATPase, V0 domain"/>
    <property type="evidence" value="ECO:0007669"/>
    <property type="project" value="InterPro"/>
</dbReference>
<dbReference type="GO" id="GO:0046961">
    <property type="term" value="F:proton-transporting ATPase activity, rotational mechanism"/>
    <property type="evidence" value="ECO:0007669"/>
    <property type="project" value="InterPro"/>
</dbReference>
<keyword evidence="8" id="KW-0472">Membrane</keyword>
<name>A0A7R9A4Z4_9CRUS</name>
<reference evidence="9" key="1">
    <citation type="submission" date="2020-11" db="EMBL/GenBank/DDBJ databases">
        <authorList>
            <person name="Tran Van P."/>
        </authorList>
    </citation>
    <scope>NUCLEOTIDE SEQUENCE</scope>
</reference>
<protein>
    <submittedName>
        <fullName evidence="9">Uncharacterized protein</fullName>
    </submittedName>
</protein>
<dbReference type="InterPro" id="IPR008389">
    <property type="entry name" value="ATPase_V0-cplx_e1/e2_su"/>
</dbReference>
<evidence type="ECO:0000256" key="8">
    <source>
        <dbReference type="ARBA" id="ARBA00023136"/>
    </source>
</evidence>
<dbReference type="OrthoDB" id="1508846at2759"/>
<evidence type="ECO:0000256" key="7">
    <source>
        <dbReference type="ARBA" id="ARBA00023065"/>
    </source>
</evidence>
<keyword evidence="7" id="KW-0406">Ion transport</keyword>
<keyword evidence="3" id="KW-0813">Transport</keyword>
<proteinExistence type="inferred from homology"/>